<evidence type="ECO:0000256" key="7">
    <source>
        <dbReference type="ARBA" id="ARBA00023239"/>
    </source>
</evidence>
<evidence type="ECO:0000256" key="4">
    <source>
        <dbReference type="ARBA" id="ARBA00022729"/>
    </source>
</evidence>
<dbReference type="GO" id="GO:0005576">
    <property type="term" value="C:extracellular region"/>
    <property type="evidence" value="ECO:0007669"/>
    <property type="project" value="UniProtKB-SubCell"/>
</dbReference>
<comment type="function">
    <text evidence="9">Pectinolytic enzymes consist of four classes of enzymes: pectin lyase, polygalacturonase, pectin methylesterase and rhamnogalacturonase. Among pectinolytic enzymes, pectin lyase is the most important in depolymerization of pectin, since it cleaves internal glycosidic bonds of highly methylated pectins.</text>
</comment>
<dbReference type="AlphaFoldDB" id="A0A2T2NR34"/>
<dbReference type="GO" id="GO:0000272">
    <property type="term" value="P:polysaccharide catabolic process"/>
    <property type="evidence" value="ECO:0007669"/>
    <property type="project" value="UniProtKB-KW"/>
</dbReference>
<evidence type="ECO:0000256" key="12">
    <source>
        <dbReference type="SAM" id="SignalP"/>
    </source>
</evidence>
<dbReference type="SUPFAM" id="SSF51126">
    <property type="entry name" value="Pectin lyase-like"/>
    <property type="match status" value="1"/>
</dbReference>
<dbReference type="InterPro" id="IPR012334">
    <property type="entry name" value="Pectin_lyas_fold"/>
</dbReference>
<evidence type="ECO:0000256" key="8">
    <source>
        <dbReference type="ARBA" id="ARBA00036818"/>
    </source>
</evidence>
<dbReference type="STRING" id="1448308.A0A2T2NR34"/>
<dbReference type="FunFam" id="2.160.20.10:FF:000003">
    <property type="entry name" value="Pectin lyase F"/>
    <property type="match status" value="1"/>
</dbReference>
<dbReference type="GO" id="GO:0030570">
    <property type="term" value="F:pectate lyase activity"/>
    <property type="evidence" value="ECO:0007669"/>
    <property type="project" value="InterPro"/>
</dbReference>
<evidence type="ECO:0000256" key="11">
    <source>
        <dbReference type="RuleBase" id="RU361173"/>
    </source>
</evidence>
<dbReference type="Pfam" id="PF00544">
    <property type="entry name" value="Pectate_lyase_4"/>
    <property type="match status" value="1"/>
</dbReference>
<evidence type="ECO:0000256" key="1">
    <source>
        <dbReference type="ARBA" id="ARBA00004613"/>
    </source>
</evidence>
<evidence type="ECO:0000256" key="2">
    <source>
        <dbReference type="ARBA" id="ARBA00010980"/>
    </source>
</evidence>
<comment type="subcellular location">
    <subcellularLocation>
        <location evidence="1 11">Secreted</location>
    </subcellularLocation>
</comment>
<dbReference type="Proteomes" id="UP000240883">
    <property type="component" value="Unassembled WGS sequence"/>
</dbReference>
<keyword evidence="4 12" id="KW-0732">Signal</keyword>
<dbReference type="InterPro" id="IPR002022">
    <property type="entry name" value="Pec_lyase"/>
</dbReference>
<dbReference type="EMBL" id="KZ678134">
    <property type="protein sequence ID" value="PSN67874.1"/>
    <property type="molecule type" value="Genomic_DNA"/>
</dbReference>
<sequence length="378" mass="39876">MHLSHSLLLSLIASTAAAAGVTGEAFGFAAGTTGGGNASPVTPKDIEELTTYLTDDEARVIILDKEYNFLGSEGETTEDGCRPDSNTCPENGGQDAINGADWCGSQPKVSVTYDKAAITPIQVGSNKSIVGSGDKGVIRGKGLRIANGAKNIIIQNIHITELNPQYIWGGDAITLVGSDQIWIDHVKTSLIGRQHIVTGYEPAGSVTISNVEIDGNTSWSASCDNHHYWALLFLGTNDKVTFQYNYIHHTSGRSPKIGGTDSGTLFHAVNNYWYDNTGHAFDISENARVLAEGNVFESVKNPINEGVELLFSAPDASSNAQCESGLGYTCEVNQLTDSGSFAGSSTSFLGEFKGEAVKAIAATEVAAYVKSNAGVGKL</sequence>
<keyword evidence="5" id="KW-1015">Disulfide bond</keyword>
<dbReference type="Gene3D" id="2.160.20.10">
    <property type="entry name" value="Single-stranded right-handed beta-helix, Pectin lyase-like"/>
    <property type="match status" value="1"/>
</dbReference>
<dbReference type="PANTHER" id="PTHR31683">
    <property type="entry name" value="PECTATE LYASE 18-RELATED"/>
    <property type="match status" value="1"/>
</dbReference>
<dbReference type="InterPro" id="IPR011050">
    <property type="entry name" value="Pectin_lyase_fold/virulence"/>
</dbReference>
<evidence type="ECO:0000313" key="14">
    <source>
        <dbReference type="EMBL" id="PSN67874.1"/>
    </source>
</evidence>
<comment type="similarity">
    <text evidence="2 11">Belongs to the polysaccharide lyase 1 family.</text>
</comment>
<keyword evidence="7 11" id="KW-0456">Lyase</keyword>
<proteinExistence type="inferred from homology"/>
<feature type="domain" description="Pectate lyase" evidence="13">
    <location>
        <begin position="92"/>
        <end position="302"/>
    </location>
</feature>
<dbReference type="EC" id="4.2.2.10" evidence="10"/>
<keyword evidence="11" id="KW-0119">Carbohydrate metabolism</keyword>
<dbReference type="OrthoDB" id="1637350at2759"/>
<evidence type="ECO:0000313" key="15">
    <source>
        <dbReference type="Proteomes" id="UP000240883"/>
    </source>
</evidence>
<evidence type="ECO:0000256" key="10">
    <source>
        <dbReference type="ARBA" id="ARBA00039082"/>
    </source>
</evidence>
<keyword evidence="3 11" id="KW-0964">Secreted</keyword>
<evidence type="ECO:0000256" key="5">
    <source>
        <dbReference type="ARBA" id="ARBA00023157"/>
    </source>
</evidence>
<feature type="chain" id="PRO_5015418083" description="pectin lyase" evidence="12">
    <location>
        <begin position="19"/>
        <end position="378"/>
    </location>
</feature>
<reference evidence="14 15" key="1">
    <citation type="journal article" date="2018" name="Front. Microbiol.">
        <title>Genome-Wide Analysis of Corynespora cassiicola Leaf Fall Disease Putative Effectors.</title>
        <authorList>
            <person name="Lopez D."/>
            <person name="Ribeiro S."/>
            <person name="Label P."/>
            <person name="Fumanal B."/>
            <person name="Venisse J.S."/>
            <person name="Kohler A."/>
            <person name="de Oliveira R.R."/>
            <person name="Labutti K."/>
            <person name="Lipzen A."/>
            <person name="Lail K."/>
            <person name="Bauer D."/>
            <person name="Ohm R.A."/>
            <person name="Barry K.W."/>
            <person name="Spatafora J."/>
            <person name="Grigoriev I.V."/>
            <person name="Martin F.M."/>
            <person name="Pujade-Renaud V."/>
        </authorList>
    </citation>
    <scope>NUCLEOTIDE SEQUENCE [LARGE SCALE GENOMIC DNA]</scope>
    <source>
        <strain evidence="14 15">Philippines</strain>
    </source>
</reference>
<protein>
    <recommendedName>
        <fullName evidence="10">pectin lyase</fullName>
        <ecNumber evidence="10">4.2.2.10</ecNumber>
    </recommendedName>
</protein>
<gene>
    <name evidence="14" type="ORF">BS50DRAFT_522700</name>
</gene>
<dbReference type="SMART" id="SM00656">
    <property type="entry name" value="Amb_all"/>
    <property type="match status" value="1"/>
</dbReference>
<keyword evidence="15" id="KW-1185">Reference proteome</keyword>
<evidence type="ECO:0000259" key="13">
    <source>
        <dbReference type="SMART" id="SM00656"/>
    </source>
</evidence>
<name>A0A2T2NR34_CORCC</name>
<evidence type="ECO:0000256" key="9">
    <source>
        <dbReference type="ARBA" id="ARBA00037631"/>
    </source>
</evidence>
<dbReference type="PANTHER" id="PTHR31683:SF67">
    <property type="entry name" value="PECTIN LYASE F-RELATED"/>
    <property type="match status" value="1"/>
</dbReference>
<keyword evidence="11" id="KW-0624">Polysaccharide degradation</keyword>
<evidence type="ECO:0000256" key="3">
    <source>
        <dbReference type="ARBA" id="ARBA00022525"/>
    </source>
</evidence>
<dbReference type="InterPro" id="IPR045032">
    <property type="entry name" value="PEL"/>
</dbReference>
<accession>A0A2T2NR34</accession>
<feature type="signal peptide" evidence="12">
    <location>
        <begin position="1"/>
        <end position="18"/>
    </location>
</feature>
<evidence type="ECO:0000256" key="6">
    <source>
        <dbReference type="ARBA" id="ARBA00023180"/>
    </source>
</evidence>
<comment type="catalytic activity">
    <reaction evidence="8">
        <text>Eliminative cleavage of (1-&gt;4)-alpha-D-galacturonan methyl ester to give oligosaccharides with 4-deoxy-6-O-methyl-alpha-D-galact-4-enuronosyl groups at their non-reducing ends.</text>
        <dbReference type="EC" id="4.2.2.10"/>
    </reaction>
</comment>
<keyword evidence="6" id="KW-0325">Glycoprotein</keyword>
<dbReference type="GO" id="GO:0047490">
    <property type="term" value="F:pectin lyase activity"/>
    <property type="evidence" value="ECO:0007669"/>
    <property type="project" value="UniProtKB-EC"/>
</dbReference>
<organism evidence="14 15">
    <name type="scientific">Corynespora cassiicola Philippines</name>
    <dbReference type="NCBI Taxonomy" id="1448308"/>
    <lineage>
        <taxon>Eukaryota</taxon>
        <taxon>Fungi</taxon>
        <taxon>Dikarya</taxon>
        <taxon>Ascomycota</taxon>
        <taxon>Pezizomycotina</taxon>
        <taxon>Dothideomycetes</taxon>
        <taxon>Pleosporomycetidae</taxon>
        <taxon>Pleosporales</taxon>
        <taxon>Corynesporascaceae</taxon>
        <taxon>Corynespora</taxon>
    </lineage>
</organism>